<feature type="domain" description="Cyclin-like" evidence="7">
    <location>
        <begin position="174"/>
        <end position="256"/>
    </location>
</feature>
<protein>
    <submittedName>
        <fullName evidence="9">(rape) hypothetical protein</fullName>
    </submittedName>
    <submittedName>
        <fullName evidence="10">BnaC09g00570D protein</fullName>
    </submittedName>
</protein>
<comment type="similarity">
    <text evidence="1">Belongs to the cyclin family. Cyclin D subfamily.</text>
</comment>
<evidence type="ECO:0000259" key="7">
    <source>
        <dbReference type="SMART" id="SM00385"/>
    </source>
</evidence>
<evidence type="ECO:0000256" key="1">
    <source>
        <dbReference type="ARBA" id="ARBA00009065"/>
    </source>
</evidence>
<dbReference type="EMBL" id="HG994373">
    <property type="protein sequence ID" value="CAF1715455.1"/>
    <property type="molecule type" value="Genomic_DNA"/>
</dbReference>
<evidence type="ECO:0000256" key="4">
    <source>
        <dbReference type="ARBA" id="ARBA00023306"/>
    </source>
</evidence>
<sequence>MEFHLEHPLSHSPSIHNNKNETNFNDDTLPPHSLFLVEPQHMPSPHYFHTLKSSASLLSNRNHAISSIIKYSRKLDDPSLTYLAVNYLDRFLSSEDMMPQSKPWILKLISLSCVSLSAKMRKPDISVCDLPVEGEMFDAQMIERMENVILGALKWRMRSVTPFSFLSFFLSLLFELEEDHSVLKHSLKAQATDLTFNLQHDIKFLEFKPSVVAAAALLFASSELCPQQFPCFSNRICQCTYVNKDELMECYKAMQERDVVEDNEGSNDTAINVLDQQFSSCEESAITASSPKRRKTITTSRC</sequence>
<dbReference type="PANTHER" id="PTHR10177">
    <property type="entry name" value="CYCLINS"/>
    <property type="match status" value="1"/>
</dbReference>
<dbReference type="OrthoDB" id="306099at2759"/>
<evidence type="ECO:0000256" key="5">
    <source>
        <dbReference type="RuleBase" id="RU000383"/>
    </source>
</evidence>
<dbReference type="GO" id="GO:0016538">
    <property type="term" value="F:cyclin-dependent protein serine/threonine kinase regulator activity"/>
    <property type="evidence" value="ECO:0000318"/>
    <property type="project" value="GO_Central"/>
</dbReference>
<dbReference type="Gramene" id="CDY21951">
    <property type="protein sequence ID" value="CDY21951"/>
    <property type="gene ID" value="GSBRNA2T00018281001"/>
</dbReference>
<dbReference type="AlphaFoldDB" id="A0A078G979"/>
<dbReference type="InterPro" id="IPR006671">
    <property type="entry name" value="Cyclin_N"/>
</dbReference>
<dbReference type="EMBL" id="LK032126">
    <property type="protein sequence ID" value="CDY21951.1"/>
    <property type="molecule type" value="Genomic_DNA"/>
</dbReference>
<evidence type="ECO:0000313" key="11">
    <source>
        <dbReference type="Proteomes" id="UP000028999"/>
    </source>
</evidence>
<evidence type="ECO:0000313" key="10">
    <source>
        <dbReference type="EMBL" id="CDY21951.1"/>
    </source>
</evidence>
<dbReference type="Pfam" id="PF02984">
    <property type="entry name" value="Cyclin_C"/>
    <property type="match status" value="1"/>
</dbReference>
<dbReference type="SMR" id="A0A078G979"/>
<keyword evidence="11" id="KW-1185">Reference proteome</keyword>
<dbReference type="Pfam" id="PF00134">
    <property type="entry name" value="Cyclin_N"/>
    <property type="match status" value="1"/>
</dbReference>
<evidence type="ECO:0000256" key="6">
    <source>
        <dbReference type="SAM" id="MobiDB-lite"/>
    </source>
</evidence>
<dbReference type="InterPro" id="IPR039361">
    <property type="entry name" value="Cyclin"/>
</dbReference>
<evidence type="ECO:0000259" key="8">
    <source>
        <dbReference type="SMART" id="SM01332"/>
    </source>
</evidence>
<dbReference type="Proteomes" id="UP000028999">
    <property type="component" value="Unassembled WGS sequence"/>
</dbReference>
<organism evidence="10 11">
    <name type="scientific">Brassica napus</name>
    <name type="common">Rape</name>
    <dbReference type="NCBI Taxonomy" id="3708"/>
    <lineage>
        <taxon>Eukaryota</taxon>
        <taxon>Viridiplantae</taxon>
        <taxon>Streptophyta</taxon>
        <taxon>Embryophyta</taxon>
        <taxon>Tracheophyta</taxon>
        <taxon>Spermatophyta</taxon>
        <taxon>Magnoliopsida</taxon>
        <taxon>eudicotyledons</taxon>
        <taxon>Gunneridae</taxon>
        <taxon>Pentapetalae</taxon>
        <taxon>rosids</taxon>
        <taxon>malvids</taxon>
        <taxon>Brassicales</taxon>
        <taxon>Brassicaceae</taxon>
        <taxon>Brassiceae</taxon>
        <taxon>Brassica</taxon>
    </lineage>
</organism>
<dbReference type="KEGG" id="bna:106392302"/>
<reference evidence="9" key="3">
    <citation type="submission" date="2021-01" db="EMBL/GenBank/DDBJ databases">
        <authorList>
            <consortium name="Genoscope - CEA"/>
            <person name="William W."/>
        </authorList>
    </citation>
    <scope>NUCLEOTIDE SEQUENCE</scope>
</reference>
<dbReference type="InterPro" id="IPR036915">
    <property type="entry name" value="Cyclin-like_sf"/>
</dbReference>
<keyword evidence="3 5" id="KW-0195">Cyclin</keyword>
<dbReference type="STRING" id="3708.A0A078G979"/>
<keyword evidence="4" id="KW-0131">Cell cycle</keyword>
<evidence type="ECO:0000313" key="9">
    <source>
        <dbReference type="EMBL" id="CAF1715455.1"/>
    </source>
</evidence>
<dbReference type="SUPFAM" id="SSF47954">
    <property type="entry name" value="Cyclin-like"/>
    <property type="match status" value="2"/>
</dbReference>
<name>A0A078G979_BRANA</name>
<gene>
    <name evidence="10" type="primary">BnaC09g00570D</name>
    <name evidence="9" type="ORF">DARMORV10_C09P02640.1</name>
    <name evidence="10" type="ORF">GSBRNA2T00018281001</name>
</gene>
<dbReference type="Proteomes" id="UP001295469">
    <property type="component" value="Chromosome C09"/>
</dbReference>
<proteinExistence type="inferred from homology"/>
<dbReference type="FunFam" id="1.10.472.10:FF:000060">
    <property type="entry name" value="D6-type cyclin"/>
    <property type="match status" value="1"/>
</dbReference>
<dbReference type="InterPro" id="IPR004367">
    <property type="entry name" value="Cyclin_C-dom"/>
</dbReference>
<feature type="domain" description="Cyclin C-terminal" evidence="8">
    <location>
        <begin position="160"/>
        <end position="292"/>
    </location>
</feature>
<dbReference type="SMART" id="SM01332">
    <property type="entry name" value="Cyclin_C"/>
    <property type="match status" value="1"/>
</dbReference>
<dbReference type="GO" id="GO:0000307">
    <property type="term" value="C:cyclin-dependent protein kinase holoenzyme complex"/>
    <property type="evidence" value="ECO:0000318"/>
    <property type="project" value="GO_Central"/>
</dbReference>
<dbReference type="GO" id="GO:0005634">
    <property type="term" value="C:nucleus"/>
    <property type="evidence" value="ECO:0000318"/>
    <property type="project" value="GO_Central"/>
</dbReference>
<dbReference type="OMA" id="NIDPYTT"/>
<dbReference type="Gene3D" id="1.10.472.10">
    <property type="entry name" value="Cyclin-like"/>
    <property type="match status" value="2"/>
</dbReference>
<evidence type="ECO:0000256" key="3">
    <source>
        <dbReference type="ARBA" id="ARBA00023127"/>
    </source>
</evidence>
<feature type="domain" description="Cyclin-like" evidence="7">
    <location>
        <begin position="66"/>
        <end position="151"/>
    </location>
</feature>
<dbReference type="InterPro" id="IPR013763">
    <property type="entry name" value="Cyclin-like_dom"/>
</dbReference>
<feature type="region of interest" description="Disordered" evidence="6">
    <location>
        <begin position="1"/>
        <end position="23"/>
    </location>
</feature>
<dbReference type="SMART" id="SM00385">
    <property type="entry name" value="CYCLIN"/>
    <property type="match status" value="2"/>
</dbReference>
<dbReference type="PaxDb" id="3708-A0A078G979"/>
<reference evidence="10 11" key="1">
    <citation type="journal article" date="2014" name="Science">
        <title>Plant genetics. Early allopolyploid evolution in the post-Neolithic Brassica napus oilseed genome.</title>
        <authorList>
            <person name="Chalhoub B."/>
            <person name="Denoeud F."/>
            <person name="Liu S."/>
            <person name="Parkin I.A."/>
            <person name="Tang H."/>
            <person name="Wang X."/>
            <person name="Chiquet J."/>
            <person name="Belcram H."/>
            <person name="Tong C."/>
            <person name="Samans B."/>
            <person name="Correa M."/>
            <person name="Da Silva C."/>
            <person name="Just J."/>
            <person name="Falentin C."/>
            <person name="Koh C.S."/>
            <person name="Le Clainche I."/>
            <person name="Bernard M."/>
            <person name="Bento P."/>
            <person name="Noel B."/>
            <person name="Labadie K."/>
            <person name="Alberti A."/>
            <person name="Charles M."/>
            <person name="Arnaud D."/>
            <person name="Guo H."/>
            <person name="Daviaud C."/>
            <person name="Alamery S."/>
            <person name="Jabbari K."/>
            <person name="Zhao M."/>
            <person name="Edger P.P."/>
            <person name="Chelaifa H."/>
            <person name="Tack D."/>
            <person name="Lassalle G."/>
            <person name="Mestiri I."/>
            <person name="Schnel N."/>
            <person name="Le Paslier M.C."/>
            <person name="Fan G."/>
            <person name="Renault V."/>
            <person name="Bayer P.E."/>
            <person name="Golicz A.A."/>
            <person name="Manoli S."/>
            <person name="Lee T.H."/>
            <person name="Thi V.H."/>
            <person name="Chalabi S."/>
            <person name="Hu Q."/>
            <person name="Fan C."/>
            <person name="Tollenaere R."/>
            <person name="Lu Y."/>
            <person name="Battail C."/>
            <person name="Shen J."/>
            <person name="Sidebottom C.H."/>
            <person name="Wang X."/>
            <person name="Canaguier A."/>
            <person name="Chauveau A."/>
            <person name="Berard A."/>
            <person name="Deniot G."/>
            <person name="Guan M."/>
            <person name="Liu Z."/>
            <person name="Sun F."/>
            <person name="Lim Y.P."/>
            <person name="Lyons E."/>
            <person name="Town C.D."/>
            <person name="Bancroft I."/>
            <person name="Wang X."/>
            <person name="Meng J."/>
            <person name="Ma J."/>
            <person name="Pires J.C."/>
            <person name="King G.J."/>
            <person name="Brunel D."/>
            <person name="Delourme R."/>
            <person name="Renard M."/>
            <person name="Aury J.M."/>
            <person name="Adams K.L."/>
            <person name="Batley J."/>
            <person name="Snowdon R.J."/>
            <person name="Tost J."/>
            <person name="Edwards D."/>
            <person name="Zhou Y."/>
            <person name="Hua W."/>
            <person name="Sharpe A.G."/>
            <person name="Paterson A.H."/>
            <person name="Guan C."/>
            <person name="Wincker P."/>
        </authorList>
    </citation>
    <scope>NUCLEOTIDE SEQUENCE [LARGE SCALE GENOMIC DNA]</scope>
    <source>
        <strain evidence="11">cv. Darmor-bzh</strain>
    </source>
</reference>
<dbReference type="GO" id="GO:0005737">
    <property type="term" value="C:cytoplasm"/>
    <property type="evidence" value="ECO:0000318"/>
    <property type="project" value="GO_Central"/>
</dbReference>
<dbReference type="GO" id="GO:0000082">
    <property type="term" value="P:G1/S transition of mitotic cell cycle"/>
    <property type="evidence" value="ECO:0000318"/>
    <property type="project" value="GO_Central"/>
</dbReference>
<dbReference type="FunFam" id="1.10.472.10:FF:000040">
    <property type="entry name" value="D6-type cyclin"/>
    <property type="match status" value="1"/>
</dbReference>
<feature type="compositionally biased region" description="Polar residues" evidence="6">
    <location>
        <begin position="11"/>
        <end position="23"/>
    </location>
</feature>
<keyword evidence="2" id="KW-0132">Cell division</keyword>
<evidence type="ECO:0000256" key="2">
    <source>
        <dbReference type="ARBA" id="ARBA00022618"/>
    </source>
</evidence>
<dbReference type="CDD" id="cd20543">
    <property type="entry name" value="CYCLIN_AtCycD-like_rpt1"/>
    <property type="match status" value="1"/>
</dbReference>
<accession>A0A078G979</accession>
<reference evidence="10" key="2">
    <citation type="submission" date="2014-06" db="EMBL/GenBank/DDBJ databases">
        <authorList>
            <person name="Genoscope - CEA"/>
        </authorList>
    </citation>
    <scope>NUCLEOTIDE SEQUENCE</scope>
</reference>
<dbReference type="GO" id="GO:0051301">
    <property type="term" value="P:cell division"/>
    <property type="evidence" value="ECO:0007669"/>
    <property type="project" value="UniProtKB-KW"/>
</dbReference>